<dbReference type="InterPro" id="IPR011078">
    <property type="entry name" value="PyrdxlP_homeostasis"/>
</dbReference>
<dbReference type="CDD" id="cd00635">
    <property type="entry name" value="PLPDE_III_YBL036c_like"/>
    <property type="match status" value="1"/>
</dbReference>
<accession>A0AAU9EGR2</accession>
<evidence type="ECO:0000313" key="7">
    <source>
        <dbReference type="Proteomes" id="UP001366166"/>
    </source>
</evidence>
<comment type="similarity">
    <text evidence="2 4">Belongs to the pyridoxal phosphate-binding protein YggS/PROSC family.</text>
</comment>
<dbReference type="PROSITE" id="PS01211">
    <property type="entry name" value="UPF0001"/>
    <property type="match status" value="1"/>
</dbReference>
<keyword evidence="7" id="KW-1185">Reference proteome</keyword>
<protein>
    <recommendedName>
        <fullName evidence="2">Pyridoxal phosphate homeostasis protein</fullName>
        <shortName evidence="2">PLP homeostasis protein</shortName>
    </recommendedName>
</protein>
<dbReference type="EMBL" id="AP028679">
    <property type="protein sequence ID" value="BEQ15185.1"/>
    <property type="molecule type" value="Genomic_DNA"/>
</dbReference>
<evidence type="ECO:0000256" key="2">
    <source>
        <dbReference type="HAMAP-Rule" id="MF_02087"/>
    </source>
</evidence>
<dbReference type="FunFam" id="3.20.20.10:FF:000018">
    <property type="entry name" value="Pyridoxal phosphate homeostasis protein"/>
    <property type="match status" value="1"/>
</dbReference>
<dbReference type="Proteomes" id="UP001366166">
    <property type="component" value="Chromosome"/>
</dbReference>
<dbReference type="NCBIfam" id="TIGR00044">
    <property type="entry name" value="YggS family pyridoxal phosphate-dependent enzyme"/>
    <property type="match status" value="1"/>
</dbReference>
<feature type="modified residue" description="N6-(pyridoxal phosphate)lysine" evidence="2 3">
    <location>
        <position position="35"/>
    </location>
</feature>
<dbReference type="PIRSF" id="PIRSF004848">
    <property type="entry name" value="YBL036c_PLPDEIII"/>
    <property type="match status" value="1"/>
</dbReference>
<dbReference type="SUPFAM" id="SSF51419">
    <property type="entry name" value="PLP-binding barrel"/>
    <property type="match status" value="1"/>
</dbReference>
<comment type="cofactor">
    <cofactor evidence="3">
        <name>pyridoxal 5'-phosphate</name>
        <dbReference type="ChEBI" id="CHEBI:597326"/>
    </cofactor>
</comment>
<feature type="domain" description="Alanine racemase N-terminal" evidence="5">
    <location>
        <begin position="5"/>
        <end position="226"/>
    </location>
</feature>
<dbReference type="RefSeq" id="WP_338599247.1">
    <property type="nucleotide sequence ID" value="NZ_AP028679.1"/>
</dbReference>
<evidence type="ECO:0000313" key="6">
    <source>
        <dbReference type="EMBL" id="BEQ15185.1"/>
    </source>
</evidence>
<name>A0AAU9EGR2_9BACT</name>
<dbReference type="GO" id="GO:0030170">
    <property type="term" value="F:pyridoxal phosphate binding"/>
    <property type="evidence" value="ECO:0007669"/>
    <property type="project" value="UniProtKB-UniRule"/>
</dbReference>
<dbReference type="PANTHER" id="PTHR10146:SF14">
    <property type="entry name" value="PYRIDOXAL PHOSPHATE HOMEOSTASIS PROTEIN"/>
    <property type="match status" value="1"/>
</dbReference>
<evidence type="ECO:0000259" key="5">
    <source>
        <dbReference type="Pfam" id="PF01168"/>
    </source>
</evidence>
<dbReference type="AlphaFoldDB" id="A0AAU9EGR2"/>
<gene>
    <name evidence="6" type="primary">yggS</name>
    <name evidence="6" type="ORF">FAK_22510</name>
</gene>
<dbReference type="HAMAP" id="MF_02087">
    <property type="entry name" value="PLP_homeostasis"/>
    <property type="match status" value="1"/>
</dbReference>
<dbReference type="KEGG" id="dmp:FAK_22510"/>
<sequence>MSIAVNLALITARIAAAAKASGRKPEQVRLVAVSKTHGPGAVKEALAAGQILFGENYVQEAQDKIPAVGPGPSWHFIGHLQSNKAKVVAELFDVVQSVDRLKLAKALDRRAGELGRKLGVLLQVNVGGEAQKSGCAPAEAANLAQEVAKLEHLELTGLMTMPPFFDDPQRARPLFAQLRELAVRLGRDLPEGAMRHLSMGMSGDFEAAIAEGATLVRVGTAIFGQREYS</sequence>
<dbReference type="InterPro" id="IPR029066">
    <property type="entry name" value="PLP-binding_barrel"/>
</dbReference>
<comment type="function">
    <text evidence="2">Pyridoxal 5'-phosphate (PLP)-binding protein, which is involved in PLP homeostasis.</text>
</comment>
<evidence type="ECO:0000256" key="4">
    <source>
        <dbReference type="RuleBase" id="RU004514"/>
    </source>
</evidence>
<reference evidence="7" key="1">
    <citation type="journal article" date="2023" name="Arch. Microbiol.">
        <title>Desulfoferula mesophilus gen. nov. sp. nov., a mesophilic sulfate-reducing bacterium isolated from a brackish lake sediment.</title>
        <authorList>
            <person name="Watanabe T."/>
            <person name="Yabe T."/>
            <person name="Tsuji J.M."/>
            <person name="Fukui M."/>
        </authorList>
    </citation>
    <scope>NUCLEOTIDE SEQUENCE [LARGE SCALE GENOMIC DNA]</scope>
    <source>
        <strain evidence="7">12FAK</strain>
    </source>
</reference>
<organism evidence="6 7">
    <name type="scientific">Desulfoferula mesophila</name>
    <dbReference type="NCBI Taxonomy" id="3058419"/>
    <lineage>
        <taxon>Bacteria</taxon>
        <taxon>Pseudomonadati</taxon>
        <taxon>Thermodesulfobacteriota</taxon>
        <taxon>Desulfarculia</taxon>
        <taxon>Desulfarculales</taxon>
        <taxon>Desulfarculaceae</taxon>
        <taxon>Desulfoferula</taxon>
    </lineage>
</organism>
<dbReference type="Gene3D" id="3.20.20.10">
    <property type="entry name" value="Alanine racemase"/>
    <property type="match status" value="1"/>
</dbReference>
<dbReference type="InterPro" id="IPR001608">
    <property type="entry name" value="Ala_racemase_N"/>
</dbReference>
<evidence type="ECO:0000256" key="1">
    <source>
        <dbReference type="ARBA" id="ARBA00022898"/>
    </source>
</evidence>
<proteinExistence type="inferred from homology"/>
<dbReference type="Pfam" id="PF01168">
    <property type="entry name" value="Ala_racemase_N"/>
    <property type="match status" value="1"/>
</dbReference>
<dbReference type="PANTHER" id="PTHR10146">
    <property type="entry name" value="PROLINE SYNTHETASE CO-TRANSCRIBED BACTERIAL HOMOLOG PROTEIN"/>
    <property type="match status" value="1"/>
</dbReference>
<evidence type="ECO:0000256" key="3">
    <source>
        <dbReference type="PIRSR" id="PIRSR004848-1"/>
    </source>
</evidence>
<keyword evidence="1 2" id="KW-0663">Pyridoxal phosphate</keyword>